<sequence length="146" mass="15943">MESKFSLSYPDTLLRAAVFIDAEANTILRAAGITITFTQYRILRHIASGTTMPTVLAHLLAVSHPAMSRHLKNLEASKLIKSSIHTDSRREHHITLTLKGTKLCKDAEQTLAKGLKITLADISPSARTSVLTTLEKTIIACAHVAE</sequence>
<accession>A0A1F6DLD6</accession>
<evidence type="ECO:0000313" key="3">
    <source>
        <dbReference type="Proteomes" id="UP000176511"/>
    </source>
</evidence>
<dbReference type="EMBL" id="MFLE01000009">
    <property type="protein sequence ID" value="OGG62206.1"/>
    <property type="molecule type" value="Genomic_DNA"/>
</dbReference>
<dbReference type="GO" id="GO:0003700">
    <property type="term" value="F:DNA-binding transcription factor activity"/>
    <property type="evidence" value="ECO:0007669"/>
    <property type="project" value="InterPro"/>
</dbReference>
<evidence type="ECO:0000313" key="2">
    <source>
        <dbReference type="EMBL" id="OGG62206.1"/>
    </source>
</evidence>
<dbReference type="SUPFAM" id="SSF46785">
    <property type="entry name" value="Winged helix' DNA-binding domain"/>
    <property type="match status" value="1"/>
</dbReference>
<dbReference type="AlphaFoldDB" id="A0A1F6DLD6"/>
<dbReference type="PROSITE" id="PS50995">
    <property type="entry name" value="HTH_MARR_2"/>
    <property type="match status" value="1"/>
</dbReference>
<dbReference type="STRING" id="1798491.A3C87_01285"/>
<gene>
    <name evidence="2" type="ORF">A3C87_01285</name>
</gene>
<dbReference type="Gene3D" id="1.10.10.10">
    <property type="entry name" value="Winged helix-like DNA-binding domain superfamily/Winged helix DNA-binding domain"/>
    <property type="match status" value="1"/>
</dbReference>
<evidence type="ECO:0000259" key="1">
    <source>
        <dbReference type="PROSITE" id="PS50995"/>
    </source>
</evidence>
<dbReference type="Pfam" id="PF12802">
    <property type="entry name" value="MarR_2"/>
    <property type="match status" value="1"/>
</dbReference>
<dbReference type="PANTHER" id="PTHR33164:SF43">
    <property type="entry name" value="HTH-TYPE TRANSCRIPTIONAL REPRESSOR YETL"/>
    <property type="match status" value="1"/>
</dbReference>
<dbReference type="InterPro" id="IPR039422">
    <property type="entry name" value="MarR/SlyA-like"/>
</dbReference>
<dbReference type="InterPro" id="IPR036388">
    <property type="entry name" value="WH-like_DNA-bd_sf"/>
</dbReference>
<proteinExistence type="predicted"/>
<dbReference type="GO" id="GO:0006950">
    <property type="term" value="P:response to stress"/>
    <property type="evidence" value="ECO:0007669"/>
    <property type="project" value="TreeGrafter"/>
</dbReference>
<organism evidence="2 3">
    <name type="scientific">Candidatus Kaiserbacteria bacterium RIFCSPHIGHO2_02_FULL_49_34</name>
    <dbReference type="NCBI Taxonomy" id="1798491"/>
    <lineage>
        <taxon>Bacteria</taxon>
        <taxon>Candidatus Kaiseribacteriota</taxon>
    </lineage>
</organism>
<comment type="caution">
    <text evidence="2">The sequence shown here is derived from an EMBL/GenBank/DDBJ whole genome shotgun (WGS) entry which is preliminary data.</text>
</comment>
<feature type="domain" description="HTH marR-type" evidence="1">
    <location>
        <begin position="6"/>
        <end position="140"/>
    </location>
</feature>
<dbReference type="PANTHER" id="PTHR33164">
    <property type="entry name" value="TRANSCRIPTIONAL REGULATOR, MARR FAMILY"/>
    <property type="match status" value="1"/>
</dbReference>
<reference evidence="2 3" key="1">
    <citation type="journal article" date="2016" name="Nat. Commun.">
        <title>Thousands of microbial genomes shed light on interconnected biogeochemical processes in an aquifer system.</title>
        <authorList>
            <person name="Anantharaman K."/>
            <person name="Brown C.T."/>
            <person name="Hug L.A."/>
            <person name="Sharon I."/>
            <person name="Castelle C.J."/>
            <person name="Probst A.J."/>
            <person name="Thomas B.C."/>
            <person name="Singh A."/>
            <person name="Wilkins M.J."/>
            <person name="Karaoz U."/>
            <person name="Brodie E.L."/>
            <person name="Williams K.H."/>
            <person name="Hubbard S.S."/>
            <person name="Banfield J.F."/>
        </authorList>
    </citation>
    <scope>NUCLEOTIDE SEQUENCE [LARGE SCALE GENOMIC DNA]</scope>
</reference>
<dbReference type="SMART" id="SM00347">
    <property type="entry name" value="HTH_MARR"/>
    <property type="match status" value="1"/>
</dbReference>
<dbReference type="Proteomes" id="UP000176511">
    <property type="component" value="Unassembled WGS sequence"/>
</dbReference>
<name>A0A1F6DLD6_9BACT</name>
<protein>
    <recommendedName>
        <fullName evidence="1">HTH marR-type domain-containing protein</fullName>
    </recommendedName>
</protein>
<dbReference type="InterPro" id="IPR000835">
    <property type="entry name" value="HTH_MarR-typ"/>
</dbReference>
<dbReference type="InterPro" id="IPR036390">
    <property type="entry name" value="WH_DNA-bd_sf"/>
</dbReference>